<evidence type="ECO:0000256" key="9">
    <source>
        <dbReference type="SAM" id="Phobius"/>
    </source>
</evidence>
<name>A0AAV2DUC6_9ROSI</name>
<feature type="repeat" description="ANK" evidence="7">
    <location>
        <begin position="74"/>
        <end position="95"/>
    </location>
</feature>
<evidence type="ECO:0000256" key="4">
    <source>
        <dbReference type="ARBA" id="ARBA00022989"/>
    </source>
</evidence>
<dbReference type="Pfam" id="PF13962">
    <property type="entry name" value="PGG"/>
    <property type="match status" value="1"/>
</dbReference>
<dbReference type="Pfam" id="PF12796">
    <property type="entry name" value="Ank_2"/>
    <property type="match status" value="2"/>
</dbReference>
<proteinExistence type="predicted"/>
<dbReference type="Pfam" id="PF00023">
    <property type="entry name" value="Ank"/>
    <property type="match status" value="1"/>
</dbReference>
<dbReference type="Proteomes" id="UP001497516">
    <property type="component" value="Chromosome 3"/>
</dbReference>
<evidence type="ECO:0000313" key="11">
    <source>
        <dbReference type="EMBL" id="CAL1376990.1"/>
    </source>
</evidence>
<dbReference type="InterPro" id="IPR026961">
    <property type="entry name" value="PGG_dom"/>
</dbReference>
<reference evidence="11 12" key="1">
    <citation type="submission" date="2024-04" db="EMBL/GenBank/DDBJ databases">
        <authorList>
            <person name="Fracassetti M."/>
        </authorList>
    </citation>
    <scope>NUCLEOTIDE SEQUENCE [LARGE SCALE GENOMIC DNA]</scope>
</reference>
<keyword evidence="4 9" id="KW-1133">Transmembrane helix</keyword>
<dbReference type="SMART" id="SM00248">
    <property type="entry name" value="ANK"/>
    <property type="match status" value="6"/>
</dbReference>
<evidence type="ECO:0000256" key="8">
    <source>
        <dbReference type="SAM" id="MobiDB-lite"/>
    </source>
</evidence>
<keyword evidence="6 9" id="KW-0472">Membrane</keyword>
<dbReference type="EMBL" id="OZ034816">
    <property type="protein sequence ID" value="CAL1376990.1"/>
    <property type="molecule type" value="Genomic_DNA"/>
</dbReference>
<gene>
    <name evidence="11" type="ORF">LTRI10_LOCUS18676</name>
</gene>
<organism evidence="11 12">
    <name type="scientific">Linum trigynum</name>
    <dbReference type="NCBI Taxonomy" id="586398"/>
    <lineage>
        <taxon>Eukaryota</taxon>
        <taxon>Viridiplantae</taxon>
        <taxon>Streptophyta</taxon>
        <taxon>Embryophyta</taxon>
        <taxon>Tracheophyta</taxon>
        <taxon>Spermatophyta</taxon>
        <taxon>Magnoliopsida</taxon>
        <taxon>eudicotyledons</taxon>
        <taxon>Gunneridae</taxon>
        <taxon>Pentapetalae</taxon>
        <taxon>rosids</taxon>
        <taxon>fabids</taxon>
        <taxon>Malpighiales</taxon>
        <taxon>Linaceae</taxon>
        <taxon>Linum</taxon>
    </lineage>
</organism>
<feature type="domain" description="PGG" evidence="10">
    <location>
        <begin position="306"/>
        <end position="393"/>
    </location>
</feature>
<feature type="repeat" description="ANK" evidence="7">
    <location>
        <begin position="182"/>
        <end position="204"/>
    </location>
</feature>
<evidence type="ECO:0000256" key="2">
    <source>
        <dbReference type="ARBA" id="ARBA00022692"/>
    </source>
</evidence>
<dbReference type="PROSITE" id="PS50297">
    <property type="entry name" value="ANK_REP_REGION"/>
    <property type="match status" value="3"/>
</dbReference>
<accession>A0AAV2DUC6</accession>
<dbReference type="SUPFAM" id="SSF48403">
    <property type="entry name" value="Ankyrin repeat"/>
    <property type="match status" value="1"/>
</dbReference>
<evidence type="ECO:0000313" key="12">
    <source>
        <dbReference type="Proteomes" id="UP001497516"/>
    </source>
</evidence>
<sequence>MEATHLLYEAAMQGRVETLTTLLSKDPLLLHRTSSTPPYSSETPLHVSALSGHLAFTTALLARNPNLASKLDSSKRSPLHFAAAEGHAEIVKALLIADKEACLVRDDDGRIPLHLAAVGGHVEAIRELVSSVKSVVIMELDVGGDSSLHLCLQYNHLKALKVLVEVLSNDGDADLINLRNNDGNTVLHLAVMFKRLETIKYLISLPTLNLNISNKCGLTPLDILELSPKHFKTPEVRDILIQSGATTTRTTKNIDKTPSPPRTIESQSNKNKWSPSVKAAAATGRKKTLMSWLYVLLNCLEYHHLWVNEQRDGLMIVATVIATVTYQSGINPPGGVWQQDAKEPDYCSKMSVHKHCEAGLAVLAYTYPKEYNDFVRYNTIAFAASAAVILLILGGIPLRHQFCVVVDADYVLGADVHGRCLYDRAV</sequence>
<feature type="transmembrane region" description="Helical" evidence="9">
    <location>
        <begin position="374"/>
        <end position="393"/>
    </location>
</feature>
<dbReference type="GO" id="GO:0005886">
    <property type="term" value="C:plasma membrane"/>
    <property type="evidence" value="ECO:0007669"/>
    <property type="project" value="TreeGrafter"/>
</dbReference>
<keyword evidence="2 9" id="KW-0812">Transmembrane</keyword>
<dbReference type="InterPro" id="IPR036770">
    <property type="entry name" value="Ankyrin_rpt-contain_sf"/>
</dbReference>
<keyword evidence="5 7" id="KW-0040">ANK repeat</keyword>
<dbReference type="InterPro" id="IPR002110">
    <property type="entry name" value="Ankyrin_rpt"/>
</dbReference>
<comment type="subcellular location">
    <subcellularLocation>
        <location evidence="1">Membrane</location>
        <topology evidence="1">Multi-pass membrane protein</topology>
    </subcellularLocation>
</comment>
<dbReference type="Gene3D" id="1.25.40.20">
    <property type="entry name" value="Ankyrin repeat-containing domain"/>
    <property type="match status" value="1"/>
</dbReference>
<dbReference type="PANTHER" id="PTHR24186:SF37">
    <property type="entry name" value="PGG DOMAIN-CONTAINING PROTEIN"/>
    <property type="match status" value="1"/>
</dbReference>
<dbReference type="AlphaFoldDB" id="A0AAV2DUC6"/>
<feature type="repeat" description="ANK" evidence="7">
    <location>
        <begin position="108"/>
        <end position="130"/>
    </location>
</feature>
<protein>
    <recommendedName>
        <fullName evidence="10">PGG domain-containing protein</fullName>
    </recommendedName>
</protein>
<keyword evidence="12" id="KW-1185">Reference proteome</keyword>
<evidence type="ECO:0000256" key="7">
    <source>
        <dbReference type="PROSITE-ProRule" id="PRU00023"/>
    </source>
</evidence>
<evidence type="ECO:0000256" key="3">
    <source>
        <dbReference type="ARBA" id="ARBA00022737"/>
    </source>
</evidence>
<dbReference type="PROSITE" id="PS50088">
    <property type="entry name" value="ANK_REPEAT"/>
    <property type="match status" value="3"/>
</dbReference>
<evidence type="ECO:0000256" key="6">
    <source>
        <dbReference type="ARBA" id="ARBA00023136"/>
    </source>
</evidence>
<evidence type="ECO:0000256" key="5">
    <source>
        <dbReference type="ARBA" id="ARBA00023043"/>
    </source>
</evidence>
<keyword evidence="3" id="KW-0677">Repeat</keyword>
<dbReference type="PANTHER" id="PTHR24186">
    <property type="entry name" value="PROTEIN PHOSPHATASE 1 REGULATORY SUBUNIT"/>
    <property type="match status" value="1"/>
</dbReference>
<evidence type="ECO:0000256" key="1">
    <source>
        <dbReference type="ARBA" id="ARBA00004141"/>
    </source>
</evidence>
<evidence type="ECO:0000259" key="10">
    <source>
        <dbReference type="Pfam" id="PF13962"/>
    </source>
</evidence>
<feature type="region of interest" description="Disordered" evidence="8">
    <location>
        <begin position="250"/>
        <end position="271"/>
    </location>
</feature>